<name>A0AAV6GF89_9TELE</name>
<comment type="similarity">
    <text evidence="1">Belongs to the GST superfamily.</text>
</comment>
<dbReference type="Gene3D" id="6.20.200.30">
    <property type="match status" value="1"/>
</dbReference>
<dbReference type="SFLD" id="SFLDG01182">
    <property type="entry name" value="Prostaglandin_E_synthase_like"/>
    <property type="match status" value="1"/>
</dbReference>
<dbReference type="EMBL" id="JADWDJ010000012">
    <property type="protein sequence ID" value="KAG5272062.1"/>
    <property type="molecule type" value="Genomic_DNA"/>
</dbReference>
<dbReference type="PROSITE" id="PS50405">
    <property type="entry name" value="GST_CTER"/>
    <property type="match status" value="1"/>
</dbReference>
<reference evidence="4" key="1">
    <citation type="submission" date="2020-10" db="EMBL/GenBank/DDBJ databases">
        <title>Chromosome-scale genome assembly of the Allis shad, Alosa alosa.</title>
        <authorList>
            <person name="Margot Z."/>
            <person name="Christophe K."/>
            <person name="Cabau C."/>
            <person name="Louis A."/>
            <person name="Berthelot C."/>
            <person name="Parey E."/>
            <person name="Roest Crollius H."/>
            <person name="Montfort J."/>
            <person name="Robinson-Rechavi M."/>
            <person name="Bucao C."/>
            <person name="Bouchez O."/>
            <person name="Gislard M."/>
            <person name="Lluch J."/>
            <person name="Milhes M."/>
            <person name="Lampietro C."/>
            <person name="Lopez Roques C."/>
            <person name="Donnadieu C."/>
            <person name="Braasch I."/>
            <person name="Desvignes T."/>
            <person name="Postlethwait J."/>
            <person name="Bobe J."/>
            <person name="Guiguen Y."/>
        </authorList>
    </citation>
    <scope>NUCLEOTIDE SEQUENCE</scope>
    <source>
        <strain evidence="4">M-15738</strain>
        <tissue evidence="4">Blood</tissue>
    </source>
</reference>
<dbReference type="GO" id="GO:0050220">
    <property type="term" value="F:prostaglandin-E synthase activity"/>
    <property type="evidence" value="ECO:0007669"/>
    <property type="project" value="InterPro"/>
</dbReference>
<dbReference type="SUPFAM" id="SSF47616">
    <property type="entry name" value="GST C-terminal domain-like"/>
    <property type="match status" value="1"/>
</dbReference>
<dbReference type="PROSITE" id="PS51354">
    <property type="entry name" value="GLUTAREDOXIN_2"/>
    <property type="match status" value="1"/>
</dbReference>
<dbReference type="PANTHER" id="PTHR12782">
    <property type="entry name" value="MICROSOMAL PROSTAGLANDIN E SYNTHASE-2"/>
    <property type="match status" value="1"/>
</dbReference>
<dbReference type="Gene3D" id="3.40.30.10">
    <property type="entry name" value="Glutaredoxin"/>
    <property type="match status" value="1"/>
</dbReference>
<dbReference type="PANTHER" id="PTHR12782:SF5">
    <property type="entry name" value="PROSTAGLANDIN E SYNTHASE 2"/>
    <property type="match status" value="1"/>
</dbReference>
<dbReference type="SUPFAM" id="SSF52833">
    <property type="entry name" value="Thioredoxin-like"/>
    <property type="match status" value="1"/>
</dbReference>
<dbReference type="Proteomes" id="UP000823561">
    <property type="component" value="Chromosome 12"/>
</dbReference>
<dbReference type="InterPro" id="IPR036282">
    <property type="entry name" value="Glutathione-S-Trfase_C_sf"/>
</dbReference>
<dbReference type="SFLD" id="SFLDS00019">
    <property type="entry name" value="Glutathione_Transferase_(cytos"/>
    <property type="match status" value="1"/>
</dbReference>
<dbReference type="InterPro" id="IPR040079">
    <property type="entry name" value="Glutathione_S-Trfase"/>
</dbReference>
<dbReference type="AlphaFoldDB" id="A0AAV6GF89"/>
<dbReference type="InterPro" id="IPR010987">
    <property type="entry name" value="Glutathione-S-Trfase_C-like"/>
</dbReference>
<gene>
    <name evidence="4" type="ORF">AALO_G00161250</name>
</gene>
<feature type="domain" description="GST C-terminal" evidence="3">
    <location>
        <begin position="273"/>
        <end position="391"/>
    </location>
</feature>
<protein>
    <recommendedName>
        <fullName evidence="3">GST C-terminal domain-containing protein</fullName>
    </recommendedName>
</protein>
<comment type="caution">
    <text evidence="4">The sequence shown here is derived from an EMBL/GenBank/DDBJ whole genome shotgun (WGS) entry which is preliminary data.</text>
</comment>
<dbReference type="Pfam" id="PF00462">
    <property type="entry name" value="Glutaredoxin"/>
    <property type="match status" value="1"/>
</dbReference>
<evidence type="ECO:0000313" key="5">
    <source>
        <dbReference type="Proteomes" id="UP000823561"/>
    </source>
</evidence>
<evidence type="ECO:0000313" key="4">
    <source>
        <dbReference type="EMBL" id="KAG5272062.1"/>
    </source>
</evidence>
<keyword evidence="5" id="KW-1185">Reference proteome</keyword>
<evidence type="ECO:0000256" key="2">
    <source>
        <dbReference type="ARBA" id="ARBA00023098"/>
    </source>
</evidence>
<proteinExistence type="inferred from homology"/>
<dbReference type="SFLD" id="SFLDG01203">
    <property type="entry name" value="Prostaglandin_E_synthase_like1"/>
    <property type="match status" value="1"/>
</dbReference>
<keyword evidence="2" id="KW-0443">Lipid metabolism</keyword>
<sequence>MASWERGLCKFKMAAYRAKVLGQVQASLQYFRALRSRAGLAVTETHNAPLRGYFRAYSTDALQKVKVCPRQGNWVYGRCAFLLGGGIGLYSALKLSLQQHFAEEELLHALGGTPRLTLYQYKTCPQCSKLRAFLDYYGLEYETVEVNPVLRKEITWTGSKKVPLLVVDGQENLELNDASVIMSAFKTCMIDKSKTIHEVITYYTVLTSKNIFGIESSEYTNKHWVMLNEIPIELHYPNKTARRDEVRWRHWADDWLLCLLAPNVYRSPMEALEAYEHIVHEGNYGPVEGFITKYVGAFTMFFFSKLLKIWYRMEKDVRQDLYKAADEWMTAVGKKRKFLGGNRPNLADISVFGVMRTIEGLQAFDDVMKHTRMRKWYQAMEQVIREHGGQD</sequence>
<dbReference type="Gene3D" id="1.20.1050.10">
    <property type="match status" value="1"/>
</dbReference>
<accession>A0AAV6GF89</accession>
<dbReference type="CDD" id="cd03197">
    <property type="entry name" value="GST_C_mPGES2"/>
    <property type="match status" value="1"/>
</dbReference>
<evidence type="ECO:0000256" key="1">
    <source>
        <dbReference type="ARBA" id="ARBA00007409"/>
    </source>
</evidence>
<dbReference type="InterPro" id="IPR002109">
    <property type="entry name" value="Glutaredoxin"/>
</dbReference>
<dbReference type="GO" id="GO:0005739">
    <property type="term" value="C:mitochondrion"/>
    <property type="evidence" value="ECO:0007669"/>
    <property type="project" value="TreeGrafter"/>
</dbReference>
<organism evidence="4 5">
    <name type="scientific">Alosa alosa</name>
    <name type="common">allis shad</name>
    <dbReference type="NCBI Taxonomy" id="278164"/>
    <lineage>
        <taxon>Eukaryota</taxon>
        <taxon>Metazoa</taxon>
        <taxon>Chordata</taxon>
        <taxon>Craniata</taxon>
        <taxon>Vertebrata</taxon>
        <taxon>Euteleostomi</taxon>
        <taxon>Actinopterygii</taxon>
        <taxon>Neopterygii</taxon>
        <taxon>Teleostei</taxon>
        <taxon>Clupei</taxon>
        <taxon>Clupeiformes</taxon>
        <taxon>Clupeoidei</taxon>
        <taxon>Clupeidae</taxon>
        <taxon>Alosa</taxon>
    </lineage>
</organism>
<dbReference type="InterPro" id="IPR034335">
    <property type="entry name" value="PGES2_C"/>
</dbReference>
<evidence type="ECO:0000259" key="3">
    <source>
        <dbReference type="PROSITE" id="PS50405"/>
    </source>
</evidence>
<dbReference type="InterPro" id="IPR034334">
    <property type="entry name" value="PGES2"/>
</dbReference>
<dbReference type="GO" id="GO:0006629">
    <property type="term" value="P:lipid metabolic process"/>
    <property type="evidence" value="ECO:0007669"/>
    <property type="project" value="UniProtKB-KW"/>
</dbReference>
<dbReference type="InterPro" id="IPR036249">
    <property type="entry name" value="Thioredoxin-like_sf"/>
</dbReference>